<proteinExistence type="inferred from homology"/>
<comment type="caution">
    <text evidence="3">The sequence shown here is derived from an EMBL/GenBank/DDBJ whole genome shotgun (WGS) entry which is preliminary data.</text>
</comment>
<reference evidence="4" key="1">
    <citation type="journal article" date="2019" name="Int. J. Syst. Evol. Microbiol.">
        <title>The Global Catalogue of Microorganisms (GCM) 10K type strain sequencing project: providing services to taxonomists for standard genome sequencing and annotation.</title>
        <authorList>
            <consortium name="The Broad Institute Genomics Platform"/>
            <consortium name="The Broad Institute Genome Sequencing Center for Infectious Disease"/>
            <person name="Wu L."/>
            <person name="Ma J."/>
        </authorList>
    </citation>
    <scope>NUCLEOTIDE SEQUENCE [LARGE SCALE GENOMIC DNA]</scope>
    <source>
        <strain evidence="4">JCM 17805</strain>
    </source>
</reference>
<dbReference type="InterPro" id="IPR036065">
    <property type="entry name" value="BolA-like_sf"/>
</dbReference>
<name>A0ABP8V2R1_9GAMM</name>
<dbReference type="PANTHER" id="PTHR46229:SF2">
    <property type="entry name" value="BOLA-LIKE PROTEIN 1"/>
    <property type="match status" value="1"/>
</dbReference>
<organism evidence="3 4">
    <name type="scientific">Kistimonas scapharcae</name>
    <dbReference type="NCBI Taxonomy" id="1036133"/>
    <lineage>
        <taxon>Bacteria</taxon>
        <taxon>Pseudomonadati</taxon>
        <taxon>Pseudomonadota</taxon>
        <taxon>Gammaproteobacteria</taxon>
        <taxon>Oceanospirillales</taxon>
        <taxon>Endozoicomonadaceae</taxon>
        <taxon>Kistimonas</taxon>
    </lineage>
</organism>
<dbReference type="SUPFAM" id="SSF82657">
    <property type="entry name" value="BolA-like"/>
    <property type="match status" value="1"/>
</dbReference>
<dbReference type="Proteomes" id="UP001500604">
    <property type="component" value="Unassembled WGS sequence"/>
</dbReference>
<comment type="similarity">
    <text evidence="1 2">Belongs to the BolA/IbaG family.</text>
</comment>
<evidence type="ECO:0000256" key="2">
    <source>
        <dbReference type="RuleBase" id="RU003860"/>
    </source>
</evidence>
<dbReference type="PANTHER" id="PTHR46229">
    <property type="entry name" value="BOLA TRANSCRIPTION REGULATOR"/>
    <property type="match status" value="1"/>
</dbReference>
<gene>
    <name evidence="3" type="primary">bolA</name>
    <name evidence="3" type="ORF">GCM10023116_21450</name>
</gene>
<evidence type="ECO:0000256" key="1">
    <source>
        <dbReference type="ARBA" id="ARBA00005578"/>
    </source>
</evidence>
<accession>A0ABP8V2R1</accession>
<dbReference type="InterPro" id="IPR050961">
    <property type="entry name" value="BolA/IbaG_stress_morph_reg"/>
</dbReference>
<dbReference type="PIRSF" id="PIRSF003113">
    <property type="entry name" value="BolA"/>
    <property type="match status" value="1"/>
</dbReference>
<dbReference type="RefSeq" id="WP_345195876.1">
    <property type="nucleotide sequence ID" value="NZ_BAABFL010000326.1"/>
</dbReference>
<dbReference type="InterPro" id="IPR002634">
    <property type="entry name" value="BolA"/>
</dbReference>
<dbReference type="Gene3D" id="3.30.300.90">
    <property type="entry name" value="BolA-like"/>
    <property type="match status" value="1"/>
</dbReference>
<evidence type="ECO:0000313" key="4">
    <source>
        <dbReference type="Proteomes" id="UP001500604"/>
    </source>
</evidence>
<evidence type="ECO:0000313" key="3">
    <source>
        <dbReference type="EMBL" id="GAA4649864.1"/>
    </source>
</evidence>
<dbReference type="Pfam" id="PF01722">
    <property type="entry name" value="BolA"/>
    <property type="match status" value="1"/>
</dbReference>
<sequence length="102" mass="11294">MEVQERIECKLASAFAGAHMEINNESHMHNVPAGSESHFRVVLVSDSFIGKLPVKRHQMVYRVLAEELESGVHALALHTYTPDEWQTVKRAPASPNCKGGGK</sequence>
<keyword evidence="4" id="KW-1185">Reference proteome</keyword>
<dbReference type="EMBL" id="BAABFL010000326">
    <property type="protein sequence ID" value="GAA4649864.1"/>
    <property type="molecule type" value="Genomic_DNA"/>
</dbReference>
<protein>
    <submittedName>
        <fullName evidence="3">Transcriptional regulator BolA</fullName>
    </submittedName>
</protein>